<evidence type="ECO:0000256" key="3">
    <source>
        <dbReference type="ARBA" id="ARBA00023274"/>
    </source>
</evidence>
<dbReference type="SMR" id="A0AAC9T002"/>
<keyword evidence="4" id="KW-0694">RNA-binding</keyword>
<accession>A0AAC9T002</accession>
<reference evidence="6 7" key="1">
    <citation type="submission" date="2017-06" db="EMBL/GenBank/DDBJ databases">
        <title>Genome Sequencing and Comparative Genomics Analysis of Five Ureaplasma Urealyticums with Different Drug Resistance.</title>
        <authorList>
            <person name="Ma L."/>
            <person name="Jia T."/>
        </authorList>
    </citation>
    <scope>NUCLEOTIDE SEQUENCE [LARGE SCALE GENOMIC DNA]</scope>
    <source>
        <strain evidence="7">hebnu uu3</strain>
    </source>
</reference>
<dbReference type="InterPro" id="IPR001648">
    <property type="entry name" value="Ribosomal_bS18"/>
</dbReference>
<comment type="subunit">
    <text evidence="4">Part of the 30S ribosomal subunit. Forms a tight heterodimer with protein bS6.</text>
</comment>
<keyword evidence="2 4" id="KW-0689">Ribosomal protein</keyword>
<proteinExistence type="inferred from homology"/>
<sequence>MAKVTNNRNRKPRKKVCILSAKGIEHVDYKDVELLQRFINNNNKIASRRVTGASARMQRRIANAIKRARFVGLLPYVKE</sequence>
<evidence type="ECO:0000313" key="6">
    <source>
        <dbReference type="EMBL" id="ASD29681.1"/>
    </source>
</evidence>
<dbReference type="OMA" id="QKKYCRF"/>
<keyword evidence="4" id="KW-0699">rRNA-binding</keyword>
<comment type="similarity">
    <text evidence="1 4 5">Belongs to the bacterial ribosomal protein bS18 family.</text>
</comment>
<evidence type="ECO:0000256" key="2">
    <source>
        <dbReference type="ARBA" id="ARBA00022980"/>
    </source>
</evidence>
<dbReference type="SUPFAM" id="SSF46911">
    <property type="entry name" value="Ribosomal protein S18"/>
    <property type="match status" value="1"/>
</dbReference>
<dbReference type="PANTHER" id="PTHR13479">
    <property type="entry name" value="30S RIBOSOMAL PROTEIN S18"/>
    <property type="match status" value="1"/>
</dbReference>
<protein>
    <recommendedName>
        <fullName evidence="4">Small ribosomal subunit protein bS18</fullName>
    </recommendedName>
</protein>
<keyword evidence="3 4" id="KW-0687">Ribonucleoprotein</keyword>
<dbReference type="Proteomes" id="UP000197054">
    <property type="component" value="Chromosome"/>
</dbReference>
<dbReference type="NCBIfam" id="TIGR00165">
    <property type="entry name" value="S18"/>
    <property type="match status" value="1"/>
</dbReference>
<evidence type="ECO:0000313" key="7">
    <source>
        <dbReference type="Proteomes" id="UP000197054"/>
    </source>
</evidence>
<organism evidence="6 7">
    <name type="scientific">Ureaplasma parvum</name>
    <name type="common">Ureaplasma urealyticum biotype 1</name>
    <dbReference type="NCBI Taxonomy" id="134821"/>
    <lineage>
        <taxon>Bacteria</taxon>
        <taxon>Bacillati</taxon>
        <taxon>Mycoplasmatota</taxon>
        <taxon>Mycoplasmoidales</taxon>
        <taxon>Mycoplasmoidaceae</taxon>
        <taxon>Ureaplasma</taxon>
    </lineage>
</organism>
<dbReference type="PANTHER" id="PTHR13479:SF40">
    <property type="entry name" value="SMALL RIBOSOMAL SUBUNIT PROTEIN BS18M"/>
    <property type="match status" value="1"/>
</dbReference>
<evidence type="ECO:0000256" key="5">
    <source>
        <dbReference type="RuleBase" id="RU003910"/>
    </source>
</evidence>
<dbReference type="GO" id="GO:0003735">
    <property type="term" value="F:structural constituent of ribosome"/>
    <property type="evidence" value="ECO:0007669"/>
    <property type="project" value="InterPro"/>
</dbReference>
<comment type="function">
    <text evidence="4">Binds as a heterodimer with protein bS6 to the central domain of the 16S rRNA, where it helps stabilize the platform of the 30S subunit.</text>
</comment>
<dbReference type="PRINTS" id="PR00974">
    <property type="entry name" value="RIBOSOMALS18"/>
</dbReference>
<dbReference type="Gene3D" id="4.10.640.10">
    <property type="entry name" value="Ribosomal protein S18"/>
    <property type="match status" value="1"/>
</dbReference>
<gene>
    <name evidence="4 6" type="primary">rpsR</name>
    <name evidence="6" type="ORF">CEG42_00225</name>
</gene>
<dbReference type="HAMAP" id="MF_00270">
    <property type="entry name" value="Ribosomal_bS18"/>
    <property type="match status" value="1"/>
</dbReference>
<dbReference type="EMBL" id="CP021991">
    <property type="protein sequence ID" value="ASD29681.1"/>
    <property type="molecule type" value="Genomic_DNA"/>
</dbReference>
<name>A0AAC9T002_UREPR</name>
<dbReference type="GO" id="GO:0022627">
    <property type="term" value="C:cytosolic small ribosomal subunit"/>
    <property type="evidence" value="ECO:0007669"/>
    <property type="project" value="TreeGrafter"/>
</dbReference>
<evidence type="ECO:0000256" key="1">
    <source>
        <dbReference type="ARBA" id="ARBA00005589"/>
    </source>
</evidence>
<dbReference type="Pfam" id="PF01084">
    <property type="entry name" value="Ribosomal_S18"/>
    <property type="match status" value="1"/>
</dbReference>
<dbReference type="GO" id="GO:0006412">
    <property type="term" value="P:translation"/>
    <property type="evidence" value="ECO:0007669"/>
    <property type="project" value="UniProtKB-UniRule"/>
</dbReference>
<evidence type="ECO:0000256" key="4">
    <source>
        <dbReference type="HAMAP-Rule" id="MF_00270"/>
    </source>
</evidence>
<dbReference type="AlphaFoldDB" id="A0AAC9T002"/>
<dbReference type="InterPro" id="IPR036870">
    <property type="entry name" value="Ribosomal_bS18_sf"/>
</dbReference>
<dbReference type="RefSeq" id="WP_006688517.1">
    <property type="nucleotide sequence ID" value="NZ_CAMQQM010000002.1"/>
</dbReference>
<dbReference type="GeneID" id="29672529"/>
<dbReference type="GO" id="GO:0070181">
    <property type="term" value="F:small ribosomal subunit rRNA binding"/>
    <property type="evidence" value="ECO:0007669"/>
    <property type="project" value="TreeGrafter"/>
</dbReference>